<reference evidence="3 4" key="2">
    <citation type="submission" date="2018-05" db="EMBL/GenBank/DDBJ databases">
        <authorList>
            <person name="Lanie J.A."/>
            <person name="Ng W.-L."/>
            <person name="Kazmierczak K.M."/>
            <person name="Andrzejewski T.M."/>
            <person name="Davidsen T.M."/>
            <person name="Wayne K.J."/>
            <person name="Tettelin H."/>
            <person name="Glass J.I."/>
            <person name="Rusch D."/>
            <person name="Podicherti R."/>
            <person name="Tsui H.-C.T."/>
            <person name="Winkler M.E."/>
        </authorList>
    </citation>
    <scope>NUCLEOTIDE SEQUENCE [LARGE SCALE GENOMIC DNA]</scope>
    <source>
        <strain evidence="3 4">C305</strain>
    </source>
</reference>
<comment type="caution">
    <text evidence="3">The sequence shown here is derived from an EMBL/GenBank/DDBJ whole genome shotgun (WGS) entry which is preliminary data.</text>
</comment>
<protein>
    <submittedName>
        <fullName evidence="3">Uncharacterized protein</fullName>
    </submittedName>
</protein>
<accession>A0A2U2XCT8</accession>
<feature type="region of interest" description="Disordered" evidence="1">
    <location>
        <begin position="56"/>
        <end position="96"/>
    </location>
</feature>
<dbReference type="EMBL" id="QFRJ01000005">
    <property type="protein sequence ID" value="PWH85583.1"/>
    <property type="molecule type" value="Genomic_DNA"/>
</dbReference>
<organism evidence="3 4">
    <name type="scientific">Brumimicrobium oceani</name>
    <dbReference type="NCBI Taxonomy" id="2100725"/>
    <lineage>
        <taxon>Bacteria</taxon>
        <taxon>Pseudomonadati</taxon>
        <taxon>Bacteroidota</taxon>
        <taxon>Flavobacteriia</taxon>
        <taxon>Flavobacteriales</taxon>
        <taxon>Crocinitomicaceae</taxon>
        <taxon>Brumimicrobium</taxon>
    </lineage>
</organism>
<name>A0A2U2XCT8_9FLAO</name>
<dbReference type="RefSeq" id="WP_109359289.1">
    <property type="nucleotide sequence ID" value="NZ_QFRJ01000005.1"/>
</dbReference>
<evidence type="ECO:0000313" key="4">
    <source>
        <dbReference type="Proteomes" id="UP000245370"/>
    </source>
</evidence>
<evidence type="ECO:0000256" key="2">
    <source>
        <dbReference type="SAM" id="SignalP"/>
    </source>
</evidence>
<evidence type="ECO:0000256" key="1">
    <source>
        <dbReference type="SAM" id="MobiDB-lite"/>
    </source>
</evidence>
<gene>
    <name evidence="3" type="ORF">DIT68_08050</name>
</gene>
<proteinExistence type="predicted"/>
<feature type="signal peptide" evidence="2">
    <location>
        <begin position="1"/>
        <end position="21"/>
    </location>
</feature>
<keyword evidence="4" id="KW-1185">Reference proteome</keyword>
<feature type="chain" id="PRO_5015471337" evidence="2">
    <location>
        <begin position="22"/>
        <end position="96"/>
    </location>
</feature>
<keyword evidence="2" id="KW-0732">Signal</keyword>
<dbReference type="AlphaFoldDB" id="A0A2U2XCT8"/>
<feature type="compositionally biased region" description="Basic and acidic residues" evidence="1">
    <location>
        <begin position="68"/>
        <end position="96"/>
    </location>
</feature>
<sequence length="96" mass="10877">MKKTIMILGALTLLITAPTFAQENTTKANNKVSVKANKSEKLVSKKVENPNEKLMVKPEAKTNQVRKPKVENKRKLSEIKSVETRNKKTATRKEEK</sequence>
<reference evidence="3 4" key="1">
    <citation type="submission" date="2018-05" db="EMBL/GenBank/DDBJ databases">
        <title>Brumimicrobium oceani sp. nov., isolated from coastal sediment.</title>
        <authorList>
            <person name="Kou Y."/>
        </authorList>
    </citation>
    <scope>NUCLEOTIDE SEQUENCE [LARGE SCALE GENOMIC DNA]</scope>
    <source>
        <strain evidence="3 4">C305</strain>
    </source>
</reference>
<dbReference type="Proteomes" id="UP000245370">
    <property type="component" value="Unassembled WGS sequence"/>
</dbReference>
<evidence type="ECO:0000313" key="3">
    <source>
        <dbReference type="EMBL" id="PWH85583.1"/>
    </source>
</evidence>